<evidence type="ECO:0000256" key="1">
    <source>
        <dbReference type="SAM" id="MobiDB-lite"/>
    </source>
</evidence>
<sequence length="71" mass="7952">MKKDTVCRFLMTFIVDLRALSLNTYSCLCLAHFSRRLEKKAHSSHTVIAKNPCGADEDEPENDLPAADAKN</sequence>
<name>A0ABX0VLE6_9ENTR</name>
<evidence type="ECO:0000313" key="3">
    <source>
        <dbReference type="Proteomes" id="UP000697927"/>
    </source>
</evidence>
<keyword evidence="3" id="KW-1185">Reference proteome</keyword>
<accession>A0ABX0VLE6</accession>
<gene>
    <name evidence="2" type="ORF">E2L00_09820</name>
</gene>
<protein>
    <submittedName>
        <fullName evidence="2">Uncharacterized protein</fullName>
    </submittedName>
</protein>
<reference evidence="2 3" key="1">
    <citation type="journal article" date="2020" name="Microorganisms">
        <title>Polyphasic Characterisation of Cedecea colo sp. nov., a New Enteric Bacterium Isolated from the Koala Hindgut.</title>
        <authorList>
            <person name="Boath J.M."/>
            <person name="Dakhal S."/>
            <person name="Van T.T.H."/>
            <person name="Moore R.J."/>
            <person name="Dekiwadia C."/>
            <person name="Macreadie I.G."/>
        </authorList>
    </citation>
    <scope>NUCLEOTIDE SEQUENCE [LARGE SCALE GENOMIC DNA]</scope>
    <source>
        <strain evidence="2 3">ZA</strain>
    </source>
</reference>
<dbReference type="EMBL" id="SOYS01000003">
    <property type="protein sequence ID" value="NIY47818.1"/>
    <property type="molecule type" value="Genomic_DNA"/>
</dbReference>
<feature type="region of interest" description="Disordered" evidence="1">
    <location>
        <begin position="49"/>
        <end position="71"/>
    </location>
</feature>
<evidence type="ECO:0000313" key="2">
    <source>
        <dbReference type="EMBL" id="NIY47818.1"/>
    </source>
</evidence>
<proteinExistence type="predicted"/>
<organism evidence="2 3">
    <name type="scientific">Cedecea colo</name>
    <dbReference type="NCBI Taxonomy" id="2552946"/>
    <lineage>
        <taxon>Bacteria</taxon>
        <taxon>Pseudomonadati</taxon>
        <taxon>Pseudomonadota</taxon>
        <taxon>Gammaproteobacteria</taxon>
        <taxon>Enterobacterales</taxon>
        <taxon>Enterobacteriaceae</taxon>
        <taxon>Cedecea</taxon>
    </lineage>
</organism>
<comment type="caution">
    <text evidence="2">The sequence shown here is derived from an EMBL/GenBank/DDBJ whole genome shotgun (WGS) entry which is preliminary data.</text>
</comment>
<dbReference type="Proteomes" id="UP000697927">
    <property type="component" value="Unassembled WGS sequence"/>
</dbReference>